<dbReference type="AlphaFoldDB" id="A0ABD0TTT1"/>
<dbReference type="EMBL" id="JANQDX010000022">
    <property type="protein sequence ID" value="KAL0903100.1"/>
    <property type="molecule type" value="Genomic_DNA"/>
</dbReference>
<feature type="compositionally biased region" description="Polar residues" evidence="1">
    <location>
        <begin position="315"/>
        <end position="325"/>
    </location>
</feature>
<comment type="caution">
    <text evidence="2">The sequence shown here is derived from an EMBL/GenBank/DDBJ whole genome shotgun (WGS) entry which is preliminary data.</text>
</comment>
<name>A0ABD0TTT1_DENTH</name>
<evidence type="ECO:0000313" key="2">
    <source>
        <dbReference type="EMBL" id="KAL0903100.1"/>
    </source>
</evidence>
<dbReference type="Proteomes" id="UP001552299">
    <property type="component" value="Unassembled WGS sequence"/>
</dbReference>
<keyword evidence="3" id="KW-1185">Reference proteome</keyword>
<sequence length="352" mass="38170">MNLGYRSTSGCIDRIFWRNWLFLTSGPIWLYKKNRAISWPFAIRTARLLTAWLRYRSVVVVGLSRSLPTIPECLCEIQSFRLSEARKGAANVGFDSAFLGASTSFGSFKTQGASYGFDFQPTFAGFEVKLLRSVEKRSEPRYSSDTVALPCRRGSPDFYRSSVRPQNENLGPCAGVSSLRLACSVWSAPWFLECQPQRGMPSTRALFATNHSLAGRSGSAFQVRYPNRLLCSTGSLAPSSILSTALLLGSLLLQPLAVIACLLGGSHPDPGWGGAAEPEWAQQSAYVSGRTHKGMISSTNLTALTIVNSFSLYRNGGSSPPSQKPSDPGGIEGPLTNRQRGTLSRPALPTSV</sequence>
<organism evidence="2 3">
    <name type="scientific">Dendrobium thyrsiflorum</name>
    <name type="common">Pinecone-like raceme dendrobium</name>
    <name type="synonym">Orchid</name>
    <dbReference type="NCBI Taxonomy" id="117978"/>
    <lineage>
        <taxon>Eukaryota</taxon>
        <taxon>Viridiplantae</taxon>
        <taxon>Streptophyta</taxon>
        <taxon>Embryophyta</taxon>
        <taxon>Tracheophyta</taxon>
        <taxon>Spermatophyta</taxon>
        <taxon>Magnoliopsida</taxon>
        <taxon>Liliopsida</taxon>
        <taxon>Asparagales</taxon>
        <taxon>Orchidaceae</taxon>
        <taxon>Epidendroideae</taxon>
        <taxon>Malaxideae</taxon>
        <taxon>Dendrobiinae</taxon>
        <taxon>Dendrobium</taxon>
    </lineage>
</organism>
<protein>
    <submittedName>
        <fullName evidence="2">Uncharacterized protein</fullName>
    </submittedName>
</protein>
<evidence type="ECO:0000256" key="1">
    <source>
        <dbReference type="SAM" id="MobiDB-lite"/>
    </source>
</evidence>
<reference evidence="2 3" key="1">
    <citation type="journal article" date="2024" name="Plant Biotechnol. J.">
        <title>Dendrobium thyrsiflorum genome and its molecular insights into genes involved in important horticultural traits.</title>
        <authorList>
            <person name="Chen B."/>
            <person name="Wang J.Y."/>
            <person name="Zheng P.J."/>
            <person name="Li K.L."/>
            <person name="Liang Y.M."/>
            <person name="Chen X.F."/>
            <person name="Zhang C."/>
            <person name="Zhao X."/>
            <person name="He X."/>
            <person name="Zhang G.Q."/>
            <person name="Liu Z.J."/>
            <person name="Xu Q."/>
        </authorList>
    </citation>
    <scope>NUCLEOTIDE SEQUENCE [LARGE SCALE GENOMIC DNA]</scope>
    <source>
        <strain evidence="2">GZMU011</strain>
    </source>
</reference>
<feature type="region of interest" description="Disordered" evidence="1">
    <location>
        <begin position="315"/>
        <end position="352"/>
    </location>
</feature>
<proteinExistence type="predicted"/>
<gene>
    <name evidence="2" type="ORF">M5K25_028205</name>
</gene>
<evidence type="ECO:0000313" key="3">
    <source>
        <dbReference type="Proteomes" id="UP001552299"/>
    </source>
</evidence>
<accession>A0ABD0TTT1</accession>